<gene>
    <name evidence="9" type="ORF">NSA23_08795</name>
</gene>
<evidence type="ECO:0000256" key="6">
    <source>
        <dbReference type="PIRSR" id="PIRSR028757-1"/>
    </source>
</evidence>
<evidence type="ECO:0000313" key="9">
    <source>
        <dbReference type="EMBL" id="MCR2044215.1"/>
    </source>
</evidence>
<dbReference type="InterPro" id="IPR040921">
    <property type="entry name" value="Peptidase_S66C"/>
</dbReference>
<dbReference type="Pfam" id="PF02016">
    <property type="entry name" value="Peptidase_S66"/>
    <property type="match status" value="1"/>
</dbReference>
<dbReference type="EMBL" id="JANJZL010000005">
    <property type="protein sequence ID" value="MCR2044215.1"/>
    <property type="molecule type" value="Genomic_DNA"/>
</dbReference>
<dbReference type="PIRSF" id="PIRSF028757">
    <property type="entry name" value="LD-carboxypeptidase"/>
    <property type="match status" value="1"/>
</dbReference>
<feature type="domain" description="LD-carboxypeptidase C-terminal" evidence="8">
    <location>
        <begin position="178"/>
        <end position="296"/>
    </location>
</feature>
<dbReference type="InterPro" id="IPR027461">
    <property type="entry name" value="Carboxypeptidase_A_C_sf"/>
</dbReference>
<dbReference type="GO" id="GO:0004180">
    <property type="term" value="F:carboxypeptidase activity"/>
    <property type="evidence" value="ECO:0007669"/>
    <property type="project" value="UniProtKB-KW"/>
</dbReference>
<dbReference type="RefSeq" id="WP_042678972.1">
    <property type="nucleotide sequence ID" value="NZ_CABKTM010000009.1"/>
</dbReference>
<name>A0A9X2MJH7_9FIRM</name>
<evidence type="ECO:0000256" key="4">
    <source>
        <dbReference type="ARBA" id="ARBA00022801"/>
    </source>
</evidence>
<dbReference type="Proteomes" id="UP001142078">
    <property type="component" value="Unassembled WGS sequence"/>
</dbReference>
<evidence type="ECO:0000259" key="7">
    <source>
        <dbReference type="Pfam" id="PF02016"/>
    </source>
</evidence>
<dbReference type="Pfam" id="PF17676">
    <property type="entry name" value="Peptidase_S66C"/>
    <property type="match status" value="1"/>
</dbReference>
<evidence type="ECO:0000256" key="1">
    <source>
        <dbReference type="ARBA" id="ARBA00010233"/>
    </source>
</evidence>
<evidence type="ECO:0000313" key="10">
    <source>
        <dbReference type="Proteomes" id="UP001142078"/>
    </source>
</evidence>
<proteinExistence type="inferred from homology"/>
<keyword evidence="4" id="KW-0378">Hydrolase</keyword>
<comment type="caution">
    <text evidence="9">The sequence shown here is derived from an EMBL/GenBank/DDBJ whole genome shotgun (WGS) entry which is preliminary data.</text>
</comment>
<accession>A0A9X2MJH7</accession>
<feature type="active site" description="Nucleophile" evidence="6">
    <location>
        <position position="109"/>
    </location>
</feature>
<dbReference type="AlphaFoldDB" id="A0A9X2MJH7"/>
<dbReference type="InterPro" id="IPR040449">
    <property type="entry name" value="Peptidase_S66_N"/>
</dbReference>
<dbReference type="InterPro" id="IPR003507">
    <property type="entry name" value="S66_fam"/>
</dbReference>
<dbReference type="OrthoDB" id="9807329at2"/>
<keyword evidence="2" id="KW-0121">Carboxypeptidase</keyword>
<dbReference type="Gene3D" id="3.50.30.60">
    <property type="entry name" value="LD-carboxypeptidase A C-terminal domain-like"/>
    <property type="match status" value="1"/>
</dbReference>
<dbReference type="SUPFAM" id="SSF52317">
    <property type="entry name" value="Class I glutamine amidotransferase-like"/>
    <property type="match status" value="1"/>
</dbReference>
<dbReference type="PANTHER" id="PTHR30237">
    <property type="entry name" value="MURAMOYLTETRAPEPTIDE CARBOXYPEPTIDASE"/>
    <property type="match status" value="1"/>
</dbReference>
<evidence type="ECO:0000256" key="3">
    <source>
        <dbReference type="ARBA" id="ARBA00022670"/>
    </source>
</evidence>
<dbReference type="SUPFAM" id="SSF141986">
    <property type="entry name" value="LD-carboxypeptidase A C-terminal domain-like"/>
    <property type="match status" value="1"/>
</dbReference>
<evidence type="ECO:0000259" key="8">
    <source>
        <dbReference type="Pfam" id="PF17676"/>
    </source>
</evidence>
<keyword evidence="10" id="KW-1185">Reference proteome</keyword>
<dbReference type="GO" id="GO:0008236">
    <property type="term" value="F:serine-type peptidase activity"/>
    <property type="evidence" value="ECO:0007669"/>
    <property type="project" value="UniProtKB-KW"/>
</dbReference>
<dbReference type="Gene3D" id="3.40.50.10740">
    <property type="entry name" value="Class I glutamine amidotransferase-like"/>
    <property type="match status" value="1"/>
</dbReference>
<dbReference type="PANTHER" id="PTHR30237:SF2">
    <property type="entry name" value="MUREIN TETRAPEPTIDE CARBOXYPEPTIDASE"/>
    <property type="match status" value="1"/>
</dbReference>
<sequence>MIRPKVLKLGDTIGIISPSSPTSKENVNKAEAKLKEMGFEVKMGKNLYKTYGYLAGSDKERAEDLNNMFMDEEVDGIICIRGGYGAPRILELLDYEGIKNNPKVFVGYSDITALHIAINQICNLVTFHGPMVSSNMIDDFSEFSKDSLYRNILNNEAIGLVENPKGEEIEIINRGISEGEIVGGNLSLIADTLGTPYEIDTKDKILLIEEVGEEPYNIDRMLTQLRLAGKLEEASGIILADWNDCEAESDEYDDSLTLMEVFKDIIKPIGKPTIYNLKSGHCKPMITIPLGVKAKLNANKGELYILESGVK</sequence>
<dbReference type="CDD" id="cd07025">
    <property type="entry name" value="Peptidase_S66"/>
    <property type="match status" value="1"/>
</dbReference>
<dbReference type="InterPro" id="IPR027478">
    <property type="entry name" value="LdcA_N"/>
</dbReference>
<keyword evidence="5" id="KW-0720">Serine protease</keyword>
<reference evidence="9" key="1">
    <citation type="submission" date="2022-07" db="EMBL/GenBank/DDBJ databases">
        <title>Enhanced cultured diversity of the mouse gut microbiota enables custom-made synthetic communities.</title>
        <authorList>
            <person name="Afrizal A."/>
        </authorList>
    </citation>
    <scope>NUCLEOTIDE SEQUENCE</scope>
    <source>
        <strain evidence="9">DSM 29482</strain>
    </source>
</reference>
<comment type="similarity">
    <text evidence="1">Belongs to the peptidase S66 family.</text>
</comment>
<evidence type="ECO:0000256" key="5">
    <source>
        <dbReference type="ARBA" id="ARBA00022825"/>
    </source>
</evidence>
<dbReference type="GO" id="GO:0006508">
    <property type="term" value="P:proteolysis"/>
    <property type="evidence" value="ECO:0007669"/>
    <property type="project" value="UniProtKB-KW"/>
</dbReference>
<organism evidence="9 10">
    <name type="scientific">Anaerosalibacter massiliensis</name>
    <dbReference type="NCBI Taxonomy" id="1347392"/>
    <lineage>
        <taxon>Bacteria</taxon>
        <taxon>Bacillati</taxon>
        <taxon>Bacillota</taxon>
        <taxon>Tissierellia</taxon>
        <taxon>Tissierellales</taxon>
        <taxon>Sporanaerobacteraceae</taxon>
        <taxon>Anaerosalibacter</taxon>
    </lineage>
</organism>
<evidence type="ECO:0000256" key="2">
    <source>
        <dbReference type="ARBA" id="ARBA00022645"/>
    </source>
</evidence>
<feature type="active site" description="Charge relay system" evidence="6">
    <location>
        <position position="209"/>
    </location>
</feature>
<feature type="domain" description="LD-carboxypeptidase N-terminal" evidence="7">
    <location>
        <begin position="13"/>
        <end position="129"/>
    </location>
</feature>
<feature type="active site" description="Charge relay system" evidence="6">
    <location>
        <position position="281"/>
    </location>
</feature>
<protein>
    <submittedName>
        <fullName evidence="9">LD-carboxypeptidase</fullName>
    </submittedName>
</protein>
<keyword evidence="3" id="KW-0645">Protease</keyword>
<dbReference type="InterPro" id="IPR029062">
    <property type="entry name" value="Class_I_gatase-like"/>
</dbReference>